<dbReference type="Pfam" id="PF00082">
    <property type="entry name" value="Peptidase_S8"/>
    <property type="match status" value="1"/>
</dbReference>
<dbReference type="InterPro" id="IPR037045">
    <property type="entry name" value="S8pro/Inhibitor_I9_sf"/>
</dbReference>
<dbReference type="SUPFAM" id="SSF54897">
    <property type="entry name" value="Protease propeptides/inhibitors"/>
    <property type="match status" value="1"/>
</dbReference>
<feature type="region of interest" description="Disordered" evidence="7">
    <location>
        <begin position="110"/>
        <end position="140"/>
    </location>
</feature>
<dbReference type="InterPro" id="IPR036852">
    <property type="entry name" value="Peptidase_S8/S53_dom_sf"/>
</dbReference>
<proteinExistence type="inferred from homology"/>
<evidence type="ECO:0000256" key="5">
    <source>
        <dbReference type="ARBA" id="ARBA00022825"/>
    </source>
</evidence>
<dbReference type="GO" id="GO:0006508">
    <property type="term" value="P:proteolysis"/>
    <property type="evidence" value="ECO:0007669"/>
    <property type="project" value="UniProtKB-KW"/>
</dbReference>
<evidence type="ECO:0000313" key="11">
    <source>
        <dbReference type="EMBL" id="KAF2155297.1"/>
    </source>
</evidence>
<name>A0A9P4J8C3_9PEZI</name>
<keyword evidence="4" id="KW-0378">Hydrolase</keyword>
<dbReference type="AlphaFoldDB" id="A0A9P4J8C3"/>
<keyword evidence="12" id="KW-1185">Reference proteome</keyword>
<dbReference type="Gene3D" id="3.40.50.200">
    <property type="entry name" value="Peptidase S8/S53 domain"/>
    <property type="match status" value="1"/>
</dbReference>
<organism evidence="11 12">
    <name type="scientific">Myriangium duriaei CBS 260.36</name>
    <dbReference type="NCBI Taxonomy" id="1168546"/>
    <lineage>
        <taxon>Eukaryota</taxon>
        <taxon>Fungi</taxon>
        <taxon>Dikarya</taxon>
        <taxon>Ascomycota</taxon>
        <taxon>Pezizomycotina</taxon>
        <taxon>Dothideomycetes</taxon>
        <taxon>Dothideomycetidae</taxon>
        <taxon>Myriangiales</taxon>
        <taxon>Myriangiaceae</taxon>
        <taxon>Myriangium</taxon>
    </lineage>
</organism>
<dbReference type="InterPro" id="IPR015500">
    <property type="entry name" value="Peptidase_S8_subtilisin-rel"/>
</dbReference>
<evidence type="ECO:0000256" key="8">
    <source>
        <dbReference type="SAM" id="SignalP"/>
    </source>
</evidence>
<accession>A0A9P4J8C3</accession>
<evidence type="ECO:0000313" key="12">
    <source>
        <dbReference type="Proteomes" id="UP000799439"/>
    </source>
</evidence>
<feature type="domain" description="Inhibitor I9" evidence="10">
    <location>
        <begin position="30"/>
        <end position="108"/>
    </location>
</feature>
<keyword evidence="3 8" id="KW-0732">Signal</keyword>
<feature type="domain" description="Peptidase S8/S53" evidence="9">
    <location>
        <begin position="174"/>
        <end position="395"/>
    </location>
</feature>
<protein>
    <submittedName>
        <fullName evidence="11">Subtilisin-like protein</fullName>
    </submittedName>
</protein>
<evidence type="ECO:0000259" key="9">
    <source>
        <dbReference type="Pfam" id="PF00082"/>
    </source>
</evidence>
<dbReference type="PROSITE" id="PS51892">
    <property type="entry name" value="SUBTILASE"/>
    <property type="match status" value="1"/>
</dbReference>
<reference evidence="11" key="1">
    <citation type="journal article" date="2020" name="Stud. Mycol.">
        <title>101 Dothideomycetes genomes: a test case for predicting lifestyles and emergence of pathogens.</title>
        <authorList>
            <person name="Haridas S."/>
            <person name="Albert R."/>
            <person name="Binder M."/>
            <person name="Bloem J."/>
            <person name="Labutti K."/>
            <person name="Salamov A."/>
            <person name="Andreopoulos B."/>
            <person name="Baker S."/>
            <person name="Barry K."/>
            <person name="Bills G."/>
            <person name="Bluhm B."/>
            <person name="Cannon C."/>
            <person name="Castanera R."/>
            <person name="Culley D."/>
            <person name="Daum C."/>
            <person name="Ezra D."/>
            <person name="Gonzalez J."/>
            <person name="Henrissat B."/>
            <person name="Kuo A."/>
            <person name="Liang C."/>
            <person name="Lipzen A."/>
            <person name="Lutzoni F."/>
            <person name="Magnuson J."/>
            <person name="Mondo S."/>
            <person name="Nolan M."/>
            <person name="Ohm R."/>
            <person name="Pangilinan J."/>
            <person name="Park H.-J."/>
            <person name="Ramirez L."/>
            <person name="Alfaro M."/>
            <person name="Sun H."/>
            <person name="Tritt A."/>
            <person name="Yoshinaga Y."/>
            <person name="Zwiers L.-H."/>
            <person name="Turgeon B."/>
            <person name="Goodwin S."/>
            <person name="Spatafora J."/>
            <person name="Crous P."/>
            <person name="Grigoriev I."/>
        </authorList>
    </citation>
    <scope>NUCLEOTIDE SEQUENCE</scope>
    <source>
        <strain evidence="11">CBS 260.36</strain>
    </source>
</reference>
<gene>
    <name evidence="11" type="ORF">K461DRAFT_276494</name>
</gene>
<dbReference type="EMBL" id="ML996083">
    <property type="protein sequence ID" value="KAF2155297.1"/>
    <property type="molecule type" value="Genomic_DNA"/>
</dbReference>
<evidence type="ECO:0000256" key="4">
    <source>
        <dbReference type="ARBA" id="ARBA00022801"/>
    </source>
</evidence>
<dbReference type="GO" id="GO:0004252">
    <property type="term" value="F:serine-type endopeptidase activity"/>
    <property type="evidence" value="ECO:0007669"/>
    <property type="project" value="InterPro"/>
</dbReference>
<dbReference type="OrthoDB" id="206201at2759"/>
<dbReference type="SUPFAM" id="SSF52743">
    <property type="entry name" value="Subtilisin-like"/>
    <property type="match status" value="1"/>
</dbReference>
<evidence type="ECO:0000256" key="7">
    <source>
        <dbReference type="SAM" id="MobiDB-lite"/>
    </source>
</evidence>
<dbReference type="PANTHER" id="PTHR43806">
    <property type="entry name" value="PEPTIDASE S8"/>
    <property type="match status" value="1"/>
</dbReference>
<comment type="similarity">
    <text evidence="1 6">Belongs to the peptidase S8 family.</text>
</comment>
<evidence type="ECO:0000256" key="6">
    <source>
        <dbReference type="PROSITE-ProRule" id="PRU01240"/>
    </source>
</evidence>
<evidence type="ECO:0000256" key="1">
    <source>
        <dbReference type="ARBA" id="ARBA00011073"/>
    </source>
</evidence>
<evidence type="ECO:0000256" key="3">
    <source>
        <dbReference type="ARBA" id="ARBA00022729"/>
    </source>
</evidence>
<feature type="signal peptide" evidence="8">
    <location>
        <begin position="1"/>
        <end position="21"/>
    </location>
</feature>
<comment type="caution">
    <text evidence="6">Lacks conserved residue(s) required for the propagation of feature annotation.</text>
</comment>
<keyword evidence="2" id="KW-0645">Protease</keyword>
<dbReference type="InterPro" id="IPR050131">
    <property type="entry name" value="Peptidase_S8_subtilisin-like"/>
</dbReference>
<dbReference type="PANTHER" id="PTHR43806:SF11">
    <property type="entry name" value="CEREVISIN-RELATED"/>
    <property type="match status" value="1"/>
</dbReference>
<dbReference type="InterPro" id="IPR000209">
    <property type="entry name" value="Peptidase_S8/S53_dom"/>
</dbReference>
<sequence length="410" mass="42956">MARISILYMLSIAGSLSASTASDTLNAADKYIVTLKSHVDLSEHVNNVKVAHSALIKRDNKPYTGLTHVYDAVSNFSGYAGHFHPSMIQSLHDNDDIASIEEDRIWTLPEPTSSTIEDSGRLAPSSHHPRAAPPMSSQPKAPWHLIALSHRDPKSPATDYPYPQSAGFHSRAYVLSSGINERHPELAKTHVVKAWQGKGFKPIDTSGHGTHTAALIAGKTYGVAKSAMVLDVKVMINKSGYTSDILAGFNFAAMDMKRTLDTAKSVVVMPVDPGSAALNAAVDKAAKDGTVTVMPAGDGGKTASAPDSAIVVAATDKSRKRLGSSNYGPKVTIFAPGQDITSAWLLSSATQSLSGTGPAAAQVAGVVCLLKGLEKLDSAAATKKKLVSLATKGVADAKGEGLFVYNGSGK</sequence>
<feature type="chain" id="PRO_5040357118" evidence="8">
    <location>
        <begin position="22"/>
        <end position="410"/>
    </location>
</feature>
<dbReference type="Proteomes" id="UP000799439">
    <property type="component" value="Unassembled WGS sequence"/>
</dbReference>
<dbReference type="PRINTS" id="PR00723">
    <property type="entry name" value="SUBTILISIN"/>
</dbReference>
<keyword evidence="5" id="KW-0720">Serine protease</keyword>
<evidence type="ECO:0000256" key="2">
    <source>
        <dbReference type="ARBA" id="ARBA00022670"/>
    </source>
</evidence>
<dbReference type="Pfam" id="PF05922">
    <property type="entry name" value="Inhibitor_I9"/>
    <property type="match status" value="1"/>
</dbReference>
<evidence type="ECO:0000259" key="10">
    <source>
        <dbReference type="Pfam" id="PF05922"/>
    </source>
</evidence>
<comment type="caution">
    <text evidence="11">The sequence shown here is derived from an EMBL/GenBank/DDBJ whole genome shotgun (WGS) entry which is preliminary data.</text>
</comment>
<dbReference type="Gene3D" id="3.30.70.80">
    <property type="entry name" value="Peptidase S8 propeptide/proteinase inhibitor I9"/>
    <property type="match status" value="1"/>
</dbReference>
<dbReference type="InterPro" id="IPR010259">
    <property type="entry name" value="S8pro/Inhibitor_I9"/>
</dbReference>